<name>A0A1E7NHF6_CAMJU</name>
<evidence type="ECO:0000313" key="8">
    <source>
        <dbReference type="Proteomes" id="UP000288507"/>
    </source>
</evidence>
<sequence length="32" mass="4018">MRLYFSLFAFFVRNLLRLQFLKLNLLRIDNEI</sequence>
<organism evidence="4 7">
    <name type="scientific">Campylobacter jejuni</name>
    <dbReference type="NCBI Taxonomy" id="197"/>
    <lineage>
        <taxon>Bacteria</taxon>
        <taxon>Pseudomonadati</taxon>
        <taxon>Campylobacterota</taxon>
        <taxon>Epsilonproteobacteria</taxon>
        <taxon>Campylobacterales</taxon>
        <taxon>Campylobacteraceae</taxon>
        <taxon>Campylobacter</taxon>
    </lineage>
</organism>
<dbReference type="Proteomes" id="UP000288507">
    <property type="component" value="Unassembled WGS sequence"/>
</dbReference>
<accession>A0A1E7NHF6</accession>
<protein>
    <submittedName>
        <fullName evidence="4">3-ketoacyl-ACP reductase</fullName>
    </submittedName>
</protein>
<dbReference type="Proteomes" id="UP000865560">
    <property type="component" value="Unassembled WGS sequence"/>
</dbReference>
<evidence type="ECO:0000313" key="3">
    <source>
        <dbReference type="EMBL" id="RTJ80241.1"/>
    </source>
</evidence>
<dbReference type="EMBL" id="MJVJ01000086">
    <property type="protein sequence ID" value="OEV47149.1"/>
    <property type="molecule type" value="Genomic_DNA"/>
</dbReference>
<dbReference type="EMBL" id="PRCE01000008">
    <property type="protein sequence ID" value="RTJ98713.1"/>
    <property type="molecule type" value="Genomic_DNA"/>
</dbReference>
<dbReference type="EMBL" id="PRCK01000002">
    <property type="protein sequence ID" value="RTJ96605.1"/>
    <property type="molecule type" value="Genomic_DNA"/>
</dbReference>
<evidence type="ECO:0000313" key="6">
    <source>
        <dbReference type="Proteomes" id="UP000286791"/>
    </source>
</evidence>
<reference evidence="1 9" key="1">
    <citation type="submission" date="2016-09" db="EMBL/GenBank/DDBJ databases">
        <title>Campylobacter from American crows.</title>
        <authorList>
            <person name="Weis A.M."/>
            <person name="Weimer B.C."/>
            <person name="Townsend A.K."/>
            <person name="Taff C."/>
        </authorList>
    </citation>
    <scope>NUCLEOTIDE SEQUENCE [LARGE SCALE GENOMIC DNA]</scope>
    <source>
        <strain evidence="1 9">BCW_3791</strain>
    </source>
</reference>
<dbReference type="AlphaFoldDB" id="A0A1E7NHF6"/>
<dbReference type="Proteomes" id="UP000287237">
    <property type="component" value="Unassembled WGS sequence"/>
</dbReference>
<evidence type="ECO:0000313" key="7">
    <source>
        <dbReference type="Proteomes" id="UP000287237"/>
    </source>
</evidence>
<dbReference type="Proteomes" id="UP000287197">
    <property type="component" value="Unassembled WGS sequence"/>
</dbReference>
<dbReference type="Proteomes" id="UP000286791">
    <property type="component" value="Unassembled WGS sequence"/>
</dbReference>
<reference evidence="6 7" key="3">
    <citation type="journal article" date="2019" name="Appl. Environ. Microbiol.">
        <title>Population genetics and characterization of Campylobacter jejuni isolates in western jackdaws and game birds in Finland.</title>
        <authorList>
            <person name="Kovanen S."/>
            <person name="Rossi M."/>
            <person name="Pohja-Mykra M."/>
            <person name="Nieminen T."/>
            <person name="Raunio-Saarnisto M."/>
            <person name="Sauvala M."/>
            <person name="Fredriksson-Ahomaa M."/>
            <person name="Hanninen M.L."/>
            <person name="Kivisto R."/>
        </authorList>
    </citation>
    <scope>NUCLEOTIDE SEQUENCE [LARGE SCALE GENOMIC DNA]</scope>
    <source>
        <strain evidence="4 7">CB296</strain>
        <strain evidence="5 6">CB304</strain>
        <strain evidence="3 8">CB313</strain>
        <strain evidence="2">SO-26</strain>
    </source>
</reference>
<dbReference type="EMBL" id="PQZD01000002">
    <property type="protein sequence ID" value="RTI48814.1"/>
    <property type="molecule type" value="Genomic_DNA"/>
</dbReference>
<evidence type="ECO:0000313" key="5">
    <source>
        <dbReference type="EMBL" id="RTJ98713.1"/>
    </source>
</evidence>
<comment type="caution">
    <text evidence="4">The sequence shown here is derived from an EMBL/GenBank/DDBJ whole genome shotgun (WGS) entry which is preliminary data.</text>
</comment>
<evidence type="ECO:0000313" key="9">
    <source>
        <dbReference type="Proteomes" id="UP000865560"/>
    </source>
</evidence>
<dbReference type="EMBL" id="PRBV01000003">
    <property type="protein sequence ID" value="RTJ80241.1"/>
    <property type="molecule type" value="Genomic_DNA"/>
</dbReference>
<gene>
    <name evidence="1" type="ORF">AJY60_05695</name>
    <name evidence="4" type="ORF">C3H42_04075</name>
    <name evidence="5" type="ORF">C3H48_02540</name>
    <name evidence="3" type="ORF">C3H57_03285</name>
    <name evidence="2" type="ORF">C3I27_01575</name>
</gene>
<dbReference type="RefSeq" id="WP_044261660.1">
    <property type="nucleotide sequence ID" value="NZ_AP028344.1"/>
</dbReference>
<reference evidence="2" key="2">
    <citation type="submission" date="2018-01" db="EMBL/GenBank/DDBJ databases">
        <authorList>
            <person name="Kovanen S."/>
            <person name="Nieminen T."/>
            <person name="Pohja-Mykra M."/>
            <person name="Raunio-Saarnisto M."/>
            <person name="Sauvala M."/>
            <person name="Fredriksson-Ahomaa M."/>
            <person name="Hanninen M.-L."/>
            <person name="Kivisto R."/>
        </authorList>
    </citation>
    <scope>NUCLEOTIDE SEQUENCE</scope>
    <source>
        <strain evidence="2">SO-26</strain>
    </source>
</reference>
<evidence type="ECO:0000313" key="4">
    <source>
        <dbReference type="EMBL" id="RTJ96605.1"/>
    </source>
</evidence>
<evidence type="ECO:0000313" key="2">
    <source>
        <dbReference type="EMBL" id="RTI48814.1"/>
    </source>
</evidence>
<evidence type="ECO:0000313" key="1">
    <source>
        <dbReference type="EMBL" id="OEV47149.1"/>
    </source>
</evidence>
<proteinExistence type="predicted"/>